<keyword evidence="2" id="KW-1185">Reference proteome</keyword>
<reference evidence="1" key="2">
    <citation type="submission" date="2020-11" db="EMBL/GenBank/DDBJ databases">
        <authorList>
            <person name="McCartney M.A."/>
            <person name="Auch B."/>
            <person name="Kono T."/>
            <person name="Mallez S."/>
            <person name="Becker A."/>
            <person name="Gohl D.M."/>
            <person name="Silverstein K.A.T."/>
            <person name="Koren S."/>
            <person name="Bechman K.B."/>
            <person name="Herman A."/>
            <person name="Abrahante J.E."/>
            <person name="Garbe J."/>
        </authorList>
    </citation>
    <scope>NUCLEOTIDE SEQUENCE</scope>
    <source>
        <strain evidence="1">Duluth1</strain>
        <tissue evidence="1">Whole animal</tissue>
    </source>
</reference>
<accession>A0A9D4IF83</accession>
<gene>
    <name evidence="1" type="ORF">DPMN_172519</name>
</gene>
<dbReference type="AlphaFoldDB" id="A0A9D4IF83"/>
<proteinExistence type="predicted"/>
<evidence type="ECO:0000313" key="2">
    <source>
        <dbReference type="Proteomes" id="UP000828390"/>
    </source>
</evidence>
<sequence>MSERHKSARLRAHQQPLQEGIQHVNENYQAKRLKYRIVRQIQIHANSSALLMHGTPITQIYARQINSESSAPDFYVEKPSNKTIPAQFINKVCVL</sequence>
<comment type="caution">
    <text evidence="1">The sequence shown here is derived from an EMBL/GenBank/DDBJ whole genome shotgun (WGS) entry which is preliminary data.</text>
</comment>
<protein>
    <submittedName>
        <fullName evidence="1">Uncharacterized protein</fullName>
    </submittedName>
</protein>
<evidence type="ECO:0000313" key="1">
    <source>
        <dbReference type="EMBL" id="KAH3771214.1"/>
    </source>
</evidence>
<name>A0A9D4IF83_DREPO</name>
<dbReference type="EMBL" id="JAIWYP010000009">
    <property type="protein sequence ID" value="KAH3771214.1"/>
    <property type="molecule type" value="Genomic_DNA"/>
</dbReference>
<organism evidence="1 2">
    <name type="scientific">Dreissena polymorpha</name>
    <name type="common">Zebra mussel</name>
    <name type="synonym">Mytilus polymorpha</name>
    <dbReference type="NCBI Taxonomy" id="45954"/>
    <lineage>
        <taxon>Eukaryota</taxon>
        <taxon>Metazoa</taxon>
        <taxon>Spiralia</taxon>
        <taxon>Lophotrochozoa</taxon>
        <taxon>Mollusca</taxon>
        <taxon>Bivalvia</taxon>
        <taxon>Autobranchia</taxon>
        <taxon>Heteroconchia</taxon>
        <taxon>Euheterodonta</taxon>
        <taxon>Imparidentia</taxon>
        <taxon>Neoheterodontei</taxon>
        <taxon>Myida</taxon>
        <taxon>Dreissenoidea</taxon>
        <taxon>Dreissenidae</taxon>
        <taxon>Dreissena</taxon>
    </lineage>
</organism>
<dbReference type="Proteomes" id="UP000828390">
    <property type="component" value="Unassembled WGS sequence"/>
</dbReference>
<reference evidence="1" key="1">
    <citation type="journal article" date="2019" name="bioRxiv">
        <title>The Genome of the Zebra Mussel, Dreissena polymorpha: A Resource for Invasive Species Research.</title>
        <authorList>
            <person name="McCartney M.A."/>
            <person name="Auch B."/>
            <person name="Kono T."/>
            <person name="Mallez S."/>
            <person name="Zhang Y."/>
            <person name="Obille A."/>
            <person name="Becker A."/>
            <person name="Abrahante J.E."/>
            <person name="Garbe J."/>
            <person name="Badalamenti J.P."/>
            <person name="Herman A."/>
            <person name="Mangelson H."/>
            <person name="Liachko I."/>
            <person name="Sullivan S."/>
            <person name="Sone E.D."/>
            <person name="Koren S."/>
            <person name="Silverstein K.A.T."/>
            <person name="Beckman K.B."/>
            <person name="Gohl D.M."/>
        </authorList>
    </citation>
    <scope>NUCLEOTIDE SEQUENCE</scope>
    <source>
        <strain evidence="1">Duluth1</strain>
        <tissue evidence="1">Whole animal</tissue>
    </source>
</reference>